<accession>A0ABY5VMG8</accession>
<keyword evidence="3" id="KW-1185">Reference proteome</keyword>
<dbReference type="Proteomes" id="UP001060164">
    <property type="component" value="Chromosome"/>
</dbReference>
<sequence length="255" mass="28306">MKTRGYGALLAFTFCLISALSVLYWSNIKGQLTVSGGASGSSELPIKCVQTDSPQIALTFDTASGNEDTARILEILRSNDVTATFFVTGGWVDAYPEDIKAIQAAGHDLGNHSATHSDMNGLDAKKQTEELLTVHQKVKELTGADMTLFRPPFGDYNDLVIQTARENGYFTILWDIDSMDWKDYGTDSIIDAVYNHRRLGNGSIILCHNGAKYTAEALDPLIKLLKEKGFEFVPVSRLIYRENFHMDQDCRQIPD</sequence>
<dbReference type="RefSeq" id="WP_044983689.1">
    <property type="nucleotide sequence ID" value="NZ_CABLBR010000002.1"/>
</dbReference>
<evidence type="ECO:0000313" key="2">
    <source>
        <dbReference type="EMBL" id="UWP60663.1"/>
    </source>
</evidence>
<evidence type="ECO:0000313" key="3">
    <source>
        <dbReference type="Proteomes" id="UP001060164"/>
    </source>
</evidence>
<reference evidence="2" key="1">
    <citation type="journal article" date="2022" name="Cell">
        <title>Design, construction, and in vivo augmentation of a complex gut microbiome.</title>
        <authorList>
            <person name="Cheng A.G."/>
            <person name="Ho P.Y."/>
            <person name="Aranda-Diaz A."/>
            <person name="Jain S."/>
            <person name="Yu F.B."/>
            <person name="Meng X."/>
            <person name="Wang M."/>
            <person name="Iakiviak M."/>
            <person name="Nagashima K."/>
            <person name="Zhao A."/>
            <person name="Murugkar P."/>
            <person name="Patil A."/>
            <person name="Atabakhsh K."/>
            <person name="Weakley A."/>
            <person name="Yan J."/>
            <person name="Brumbaugh A.R."/>
            <person name="Higginbottom S."/>
            <person name="Dimas A."/>
            <person name="Shiver A.L."/>
            <person name="Deutschbauer A."/>
            <person name="Neff N."/>
            <person name="Sonnenburg J.L."/>
            <person name="Huang K.C."/>
            <person name="Fischbach M.A."/>
        </authorList>
    </citation>
    <scope>NUCLEOTIDE SEQUENCE</scope>
    <source>
        <strain evidence="2">DSM 19829</strain>
    </source>
</reference>
<dbReference type="Gene3D" id="3.20.20.370">
    <property type="entry name" value="Glycoside hydrolase/deacetylase"/>
    <property type="match status" value="1"/>
</dbReference>
<evidence type="ECO:0000259" key="1">
    <source>
        <dbReference type="PROSITE" id="PS51677"/>
    </source>
</evidence>
<name>A0ABY5VMG8_9FIRM</name>
<protein>
    <submittedName>
        <fullName evidence="2">Polysaccharide deacetylase family protein</fullName>
    </submittedName>
</protein>
<dbReference type="PROSITE" id="PS51677">
    <property type="entry name" value="NODB"/>
    <property type="match status" value="1"/>
</dbReference>
<dbReference type="InterPro" id="IPR011330">
    <property type="entry name" value="Glyco_hydro/deAcase_b/a-brl"/>
</dbReference>
<dbReference type="PANTHER" id="PTHR10587">
    <property type="entry name" value="GLYCOSYL TRANSFERASE-RELATED"/>
    <property type="match status" value="1"/>
</dbReference>
<dbReference type="InterPro" id="IPR050248">
    <property type="entry name" value="Polysacc_deacetylase_ArnD"/>
</dbReference>
<dbReference type="Pfam" id="PF01522">
    <property type="entry name" value="Polysacc_deac_1"/>
    <property type="match status" value="1"/>
</dbReference>
<dbReference type="EMBL" id="CP102290">
    <property type="protein sequence ID" value="UWP60663.1"/>
    <property type="molecule type" value="Genomic_DNA"/>
</dbReference>
<dbReference type="CDD" id="cd10917">
    <property type="entry name" value="CE4_NodB_like_6s_7s"/>
    <property type="match status" value="1"/>
</dbReference>
<organism evidence="2 3">
    <name type="scientific">Ruminococcus gauvreauii</name>
    <dbReference type="NCBI Taxonomy" id="438033"/>
    <lineage>
        <taxon>Bacteria</taxon>
        <taxon>Bacillati</taxon>
        <taxon>Bacillota</taxon>
        <taxon>Clostridia</taxon>
        <taxon>Eubacteriales</taxon>
        <taxon>Oscillospiraceae</taxon>
        <taxon>Ruminococcus</taxon>
    </lineage>
</organism>
<gene>
    <name evidence="2" type="ORF">NQ502_06420</name>
</gene>
<dbReference type="PANTHER" id="PTHR10587:SF128">
    <property type="entry name" value="POLYSACCHARIDE DEACETYLASE PDAB-RELATED"/>
    <property type="match status" value="1"/>
</dbReference>
<dbReference type="InterPro" id="IPR002509">
    <property type="entry name" value="NODB_dom"/>
</dbReference>
<dbReference type="SUPFAM" id="SSF88713">
    <property type="entry name" value="Glycoside hydrolase/deacetylase"/>
    <property type="match status" value="1"/>
</dbReference>
<feature type="domain" description="NodB homology" evidence="1">
    <location>
        <begin position="54"/>
        <end position="233"/>
    </location>
</feature>
<proteinExistence type="predicted"/>